<comment type="caution">
    <text evidence="2">The sequence shown here is derived from an EMBL/GenBank/DDBJ whole genome shotgun (WGS) entry which is preliminary data.</text>
</comment>
<dbReference type="Gene3D" id="3.60.10.10">
    <property type="entry name" value="Endonuclease/exonuclease/phosphatase"/>
    <property type="match status" value="1"/>
</dbReference>
<feature type="region of interest" description="Disordered" evidence="1">
    <location>
        <begin position="81"/>
        <end position="174"/>
    </location>
</feature>
<feature type="compositionally biased region" description="Acidic residues" evidence="1">
    <location>
        <begin position="117"/>
        <end position="133"/>
    </location>
</feature>
<feature type="compositionally biased region" description="Polar residues" evidence="1">
    <location>
        <begin position="153"/>
        <end position="166"/>
    </location>
</feature>
<sequence>MVFTFPWDAKFSQRELRSKLVPVWVDLPRVHPLLEAYGSHMLATIGKVLYKTCEMGRDSHMHIRGCVLTDISRVLDAADKVTDPNDGFEKVQSKRQKGNHAGSSPKTGQPTVHPLQEEESGDEDEEIGEDDLSDTLSEPDSTDATLGGVQLGQPGQNMSTEVNNAQGEEDRTGGAESFPIEALLKPVNPKKSAKLGAKGGKVGENLTGDEVIGRGEQIAESKKGTSELKALENILQFNLGRIWENGRVVVDYSQSDRGGAVLIVHPSLQILNTGVRGDGTCAWAEVSTVLGPIYFMSIYAPNESPDRKRLWTWLNFKVEEGRWAIVGDMNSVELPDDTDGPTALLNGGELRLWKTMTADHELIDAYLCASFTVGPRFTRHVFSGTRLDQARLDRCYLSGGGGWLNHVHQVKHDASQTLSDHWPVIVDLKLIEKETEEIRRSSYYKMRTEDLKCSSTRANVKKAWESHPENIRDPRARWHLGWQRVKAVLRAQSLRKAWDDEPIRQQKQLQELLAIRMR</sequence>
<evidence type="ECO:0008006" key="4">
    <source>
        <dbReference type="Google" id="ProtNLM"/>
    </source>
</evidence>
<organism evidence="2 3">
    <name type="scientific">Riccia sorocarpa</name>
    <dbReference type="NCBI Taxonomy" id="122646"/>
    <lineage>
        <taxon>Eukaryota</taxon>
        <taxon>Viridiplantae</taxon>
        <taxon>Streptophyta</taxon>
        <taxon>Embryophyta</taxon>
        <taxon>Marchantiophyta</taxon>
        <taxon>Marchantiopsida</taxon>
        <taxon>Marchantiidae</taxon>
        <taxon>Marchantiales</taxon>
        <taxon>Ricciaceae</taxon>
        <taxon>Riccia</taxon>
    </lineage>
</organism>
<accession>A0ABD3GCK1</accession>
<evidence type="ECO:0000256" key="1">
    <source>
        <dbReference type="SAM" id="MobiDB-lite"/>
    </source>
</evidence>
<dbReference type="InterPro" id="IPR036691">
    <property type="entry name" value="Endo/exonu/phosph_ase_sf"/>
</dbReference>
<dbReference type="Proteomes" id="UP001633002">
    <property type="component" value="Unassembled WGS sequence"/>
</dbReference>
<reference evidence="2 3" key="1">
    <citation type="submission" date="2024-09" db="EMBL/GenBank/DDBJ databases">
        <title>Chromosome-scale assembly of Riccia sorocarpa.</title>
        <authorList>
            <person name="Paukszto L."/>
        </authorList>
    </citation>
    <scope>NUCLEOTIDE SEQUENCE [LARGE SCALE GENOMIC DNA]</scope>
    <source>
        <strain evidence="2">LP-2024</strain>
        <tissue evidence="2">Aerial parts of the thallus</tissue>
    </source>
</reference>
<protein>
    <recommendedName>
        <fullName evidence="4">DUF4283 domain-containing protein</fullName>
    </recommendedName>
</protein>
<dbReference type="EMBL" id="JBJQOH010000008">
    <property type="protein sequence ID" value="KAL3676918.1"/>
    <property type="molecule type" value="Genomic_DNA"/>
</dbReference>
<evidence type="ECO:0000313" key="2">
    <source>
        <dbReference type="EMBL" id="KAL3676918.1"/>
    </source>
</evidence>
<gene>
    <name evidence="2" type="ORF">R1sor_026866</name>
</gene>
<evidence type="ECO:0000313" key="3">
    <source>
        <dbReference type="Proteomes" id="UP001633002"/>
    </source>
</evidence>
<dbReference type="SUPFAM" id="SSF56219">
    <property type="entry name" value="DNase I-like"/>
    <property type="match status" value="1"/>
</dbReference>
<name>A0ABD3GCK1_9MARC</name>
<proteinExistence type="predicted"/>
<feature type="compositionally biased region" description="Polar residues" evidence="1">
    <location>
        <begin position="135"/>
        <end position="144"/>
    </location>
</feature>
<dbReference type="AlphaFoldDB" id="A0ABD3GCK1"/>
<feature type="compositionally biased region" description="Polar residues" evidence="1">
    <location>
        <begin position="101"/>
        <end position="110"/>
    </location>
</feature>
<keyword evidence="3" id="KW-1185">Reference proteome</keyword>
<feature type="compositionally biased region" description="Basic and acidic residues" evidence="1">
    <location>
        <begin position="81"/>
        <end position="92"/>
    </location>
</feature>